<sequence>MSLAQVVRASNHGRHCSCLAGATASSALTCHLRGGLYKKGVHEDGWQPHGPEHNFILKGMNMTDVRVEKLEHLFEETGRNPNLANDALDTNIREYVQEYMANQPNYTHNAAQPDYAGTQHTHTDKRMLTTIIGNLDGLDDLVSATTWLQDKIEAMSGPRPSKVYAKGQYKGIIVAEFRDPGVRDLCVELLRRAGLKCGTKQVWASQDREPFDRAARSPCFGLKRLFRTEWSISDTVSVTEDLPYTITAGGEEAVTVHVESYIRKCEWHWELES</sequence>
<gene>
    <name evidence="1" type="ORF">PCOR1329_LOCUS34079</name>
</gene>
<protein>
    <submittedName>
        <fullName evidence="1">Uncharacterized protein</fullName>
    </submittedName>
</protein>
<keyword evidence="2" id="KW-1185">Reference proteome</keyword>
<accession>A0ABN9SZY5</accession>
<proteinExistence type="predicted"/>
<organism evidence="1 2">
    <name type="scientific">Prorocentrum cordatum</name>
    <dbReference type="NCBI Taxonomy" id="2364126"/>
    <lineage>
        <taxon>Eukaryota</taxon>
        <taxon>Sar</taxon>
        <taxon>Alveolata</taxon>
        <taxon>Dinophyceae</taxon>
        <taxon>Prorocentrales</taxon>
        <taxon>Prorocentraceae</taxon>
        <taxon>Prorocentrum</taxon>
    </lineage>
</organism>
<evidence type="ECO:0000313" key="2">
    <source>
        <dbReference type="Proteomes" id="UP001189429"/>
    </source>
</evidence>
<reference evidence="1" key="1">
    <citation type="submission" date="2023-10" db="EMBL/GenBank/DDBJ databases">
        <authorList>
            <person name="Chen Y."/>
            <person name="Shah S."/>
            <person name="Dougan E. K."/>
            <person name="Thang M."/>
            <person name="Chan C."/>
        </authorList>
    </citation>
    <scope>NUCLEOTIDE SEQUENCE [LARGE SCALE GENOMIC DNA]</scope>
</reference>
<name>A0ABN9SZY5_9DINO</name>
<evidence type="ECO:0000313" key="1">
    <source>
        <dbReference type="EMBL" id="CAK0838048.1"/>
    </source>
</evidence>
<comment type="caution">
    <text evidence="1">The sequence shown here is derived from an EMBL/GenBank/DDBJ whole genome shotgun (WGS) entry which is preliminary data.</text>
</comment>
<dbReference type="Proteomes" id="UP001189429">
    <property type="component" value="Unassembled WGS sequence"/>
</dbReference>
<dbReference type="EMBL" id="CAUYUJ010014194">
    <property type="protein sequence ID" value="CAK0838048.1"/>
    <property type="molecule type" value="Genomic_DNA"/>
</dbReference>